<dbReference type="EMBL" id="QWIU01000002">
    <property type="protein sequence ID" value="RNA61819.1"/>
    <property type="molecule type" value="Genomic_DNA"/>
</dbReference>
<sequence>MIEKMENDTIYKTESIFFFSLINLKIRDTINIPTNRIRLVYKISSEKEHSIHKEDIFSFNENNPT</sequence>
<accession>A0A3M7TGR6</accession>
<dbReference type="Proteomes" id="UP000278775">
    <property type="component" value="Unassembled WGS sequence"/>
</dbReference>
<proteinExistence type="predicted"/>
<evidence type="ECO:0000313" key="1">
    <source>
        <dbReference type="EMBL" id="RNA61819.1"/>
    </source>
</evidence>
<evidence type="ECO:0000313" key="2">
    <source>
        <dbReference type="Proteomes" id="UP000278775"/>
    </source>
</evidence>
<dbReference type="RefSeq" id="WP_122635930.1">
    <property type="nucleotide sequence ID" value="NZ_QWIU01000002.1"/>
</dbReference>
<dbReference type="AlphaFoldDB" id="A0A3M7TGR6"/>
<reference evidence="1 2" key="1">
    <citation type="submission" date="2018-08" db="EMBL/GenBank/DDBJ databases">
        <title>Chryseobacterium nematophagum: a novel matrix digesting pathogen of nematodes.</title>
        <authorList>
            <person name="Page A."/>
            <person name="Roberts M."/>
            <person name="Felix M.-A."/>
            <person name="Weir W."/>
        </authorList>
    </citation>
    <scope>NUCLEOTIDE SEQUENCE [LARGE SCALE GENOMIC DNA]</scope>
    <source>
        <strain evidence="1 2">JUb129</strain>
    </source>
</reference>
<name>A0A3M7TGR6_9FLAO</name>
<organism evidence="1 2">
    <name type="scientific">Chryseobacterium nematophagum</name>
    <dbReference type="NCBI Taxonomy" id="2305228"/>
    <lineage>
        <taxon>Bacteria</taxon>
        <taxon>Pseudomonadati</taxon>
        <taxon>Bacteroidota</taxon>
        <taxon>Flavobacteriia</taxon>
        <taxon>Flavobacteriales</taxon>
        <taxon>Weeksellaceae</taxon>
        <taxon>Chryseobacterium group</taxon>
        <taxon>Chryseobacterium</taxon>
    </lineage>
</organism>
<gene>
    <name evidence="1" type="ORF">D1631_07675</name>
</gene>
<protein>
    <submittedName>
        <fullName evidence="1">Uncharacterized protein</fullName>
    </submittedName>
</protein>
<comment type="caution">
    <text evidence="1">The sequence shown here is derived from an EMBL/GenBank/DDBJ whole genome shotgun (WGS) entry which is preliminary data.</text>
</comment>